<organism evidence="2 3">
    <name type="scientific">Microbacterium azadirachtae</name>
    <dbReference type="NCBI Taxonomy" id="582680"/>
    <lineage>
        <taxon>Bacteria</taxon>
        <taxon>Bacillati</taxon>
        <taxon>Actinomycetota</taxon>
        <taxon>Actinomycetes</taxon>
        <taxon>Micrococcales</taxon>
        <taxon>Microbacteriaceae</taxon>
        <taxon>Microbacterium</taxon>
    </lineage>
</organism>
<reference evidence="3" key="1">
    <citation type="submission" date="2016-10" db="EMBL/GenBank/DDBJ databases">
        <authorList>
            <person name="Varghese N."/>
            <person name="Submissions S."/>
        </authorList>
    </citation>
    <scope>NUCLEOTIDE SEQUENCE [LARGE SCALE GENOMIC DNA]</scope>
    <source>
        <strain evidence="3">CL127</strain>
    </source>
</reference>
<dbReference type="EMBL" id="FOYR01000002">
    <property type="protein sequence ID" value="SFR53833.1"/>
    <property type="molecule type" value="Genomic_DNA"/>
</dbReference>
<evidence type="ECO:0000313" key="2">
    <source>
        <dbReference type="EMBL" id="SFR53833.1"/>
    </source>
</evidence>
<gene>
    <name evidence="2" type="ORF">SAMN04488591_1837</name>
</gene>
<keyword evidence="1" id="KW-1133">Transmembrane helix</keyword>
<dbReference type="AlphaFoldDB" id="A0A1I6HH83"/>
<evidence type="ECO:0000313" key="3">
    <source>
        <dbReference type="Proteomes" id="UP000198877"/>
    </source>
</evidence>
<protein>
    <submittedName>
        <fullName evidence="2">Uncharacterized protein</fullName>
    </submittedName>
</protein>
<sequence>MSSFSVVALVIGGAGMVVGCAGLVFRVRVFAFARNRFERMYREDGVPEHEIADRFPQMWFVILIATGWVIVSALMLVVGVVTL</sequence>
<feature type="transmembrane region" description="Helical" evidence="1">
    <location>
        <begin position="6"/>
        <end position="33"/>
    </location>
</feature>
<accession>A0A1I6HH83</accession>
<proteinExistence type="predicted"/>
<dbReference type="RefSeq" id="WP_139232228.1">
    <property type="nucleotide sequence ID" value="NZ_FOYR01000002.1"/>
</dbReference>
<name>A0A1I6HH83_9MICO</name>
<keyword evidence="1" id="KW-0472">Membrane</keyword>
<evidence type="ECO:0000256" key="1">
    <source>
        <dbReference type="SAM" id="Phobius"/>
    </source>
</evidence>
<feature type="transmembrane region" description="Helical" evidence="1">
    <location>
        <begin position="59"/>
        <end position="81"/>
    </location>
</feature>
<dbReference type="Proteomes" id="UP000198877">
    <property type="component" value="Unassembled WGS sequence"/>
</dbReference>
<keyword evidence="1" id="KW-0812">Transmembrane</keyword>